<dbReference type="AlphaFoldDB" id="A0AAD7ZL04"/>
<feature type="non-terminal residue" evidence="1">
    <location>
        <position position="1"/>
    </location>
</feature>
<protein>
    <submittedName>
        <fullName evidence="1">Uncharacterized protein</fullName>
    </submittedName>
</protein>
<feature type="non-terminal residue" evidence="1">
    <location>
        <position position="64"/>
    </location>
</feature>
<evidence type="ECO:0000313" key="1">
    <source>
        <dbReference type="EMBL" id="KAJ9582694.1"/>
    </source>
</evidence>
<keyword evidence="2" id="KW-1185">Reference proteome</keyword>
<organism evidence="1 2">
    <name type="scientific">Diploptera punctata</name>
    <name type="common">Pacific beetle cockroach</name>
    <dbReference type="NCBI Taxonomy" id="6984"/>
    <lineage>
        <taxon>Eukaryota</taxon>
        <taxon>Metazoa</taxon>
        <taxon>Ecdysozoa</taxon>
        <taxon>Arthropoda</taxon>
        <taxon>Hexapoda</taxon>
        <taxon>Insecta</taxon>
        <taxon>Pterygota</taxon>
        <taxon>Neoptera</taxon>
        <taxon>Polyneoptera</taxon>
        <taxon>Dictyoptera</taxon>
        <taxon>Blattodea</taxon>
        <taxon>Blaberoidea</taxon>
        <taxon>Blaberidae</taxon>
        <taxon>Diplopterinae</taxon>
        <taxon>Diploptera</taxon>
    </lineage>
</organism>
<comment type="caution">
    <text evidence="1">The sequence shown here is derived from an EMBL/GenBank/DDBJ whole genome shotgun (WGS) entry which is preliminary data.</text>
</comment>
<gene>
    <name evidence="1" type="ORF">L9F63_022961</name>
</gene>
<evidence type="ECO:0000313" key="2">
    <source>
        <dbReference type="Proteomes" id="UP001233999"/>
    </source>
</evidence>
<dbReference type="Proteomes" id="UP001233999">
    <property type="component" value="Unassembled WGS sequence"/>
</dbReference>
<sequence>ITALTSTHCITCPSYVCTREFTSARANHYCPHKHCITCPSYVCTRESLVGKMRSHTQRINKGGG</sequence>
<accession>A0AAD7ZL04</accession>
<reference evidence="1" key="1">
    <citation type="journal article" date="2023" name="IScience">
        <title>Live-bearing cockroach genome reveals convergent evolutionary mechanisms linked to viviparity in insects and beyond.</title>
        <authorList>
            <person name="Fouks B."/>
            <person name="Harrison M.C."/>
            <person name="Mikhailova A.A."/>
            <person name="Marchal E."/>
            <person name="English S."/>
            <person name="Carruthers M."/>
            <person name="Jennings E.C."/>
            <person name="Chiamaka E.L."/>
            <person name="Frigard R.A."/>
            <person name="Pippel M."/>
            <person name="Attardo G.M."/>
            <person name="Benoit J.B."/>
            <person name="Bornberg-Bauer E."/>
            <person name="Tobe S.S."/>
        </authorList>
    </citation>
    <scope>NUCLEOTIDE SEQUENCE</scope>
    <source>
        <strain evidence="1">Stay&amp;Tobe</strain>
    </source>
</reference>
<proteinExistence type="predicted"/>
<reference evidence="1" key="2">
    <citation type="submission" date="2023-05" db="EMBL/GenBank/DDBJ databases">
        <authorList>
            <person name="Fouks B."/>
        </authorList>
    </citation>
    <scope>NUCLEOTIDE SEQUENCE</scope>
    <source>
        <strain evidence="1">Stay&amp;Tobe</strain>
        <tissue evidence="1">Testes</tissue>
    </source>
</reference>
<dbReference type="EMBL" id="JASPKZ010007764">
    <property type="protein sequence ID" value="KAJ9582694.1"/>
    <property type="molecule type" value="Genomic_DNA"/>
</dbReference>
<name>A0AAD7ZL04_DIPPU</name>